<protein>
    <submittedName>
        <fullName evidence="2">Substrate-binding domain-containing protein</fullName>
    </submittedName>
</protein>
<dbReference type="RefSeq" id="WP_201672832.1">
    <property type="nucleotide sequence ID" value="NZ_JAEQNE010000001.1"/>
</dbReference>
<dbReference type="EMBL" id="JAEQNE010000001">
    <property type="protein sequence ID" value="MBL0390253.1"/>
    <property type="molecule type" value="Genomic_DNA"/>
</dbReference>
<dbReference type="Proteomes" id="UP000599109">
    <property type="component" value="Unassembled WGS sequence"/>
</dbReference>
<dbReference type="PANTHER" id="PTHR30632">
    <property type="entry name" value="MOLYBDATE-BINDING PERIPLASMIC PROTEIN"/>
    <property type="match status" value="1"/>
</dbReference>
<accession>A0A936YWK2</accession>
<dbReference type="GO" id="GO:0015689">
    <property type="term" value="P:molybdate ion transport"/>
    <property type="evidence" value="ECO:0007669"/>
    <property type="project" value="TreeGrafter"/>
</dbReference>
<evidence type="ECO:0000256" key="1">
    <source>
        <dbReference type="SAM" id="SignalP"/>
    </source>
</evidence>
<feature type="signal peptide" evidence="1">
    <location>
        <begin position="1"/>
        <end position="21"/>
    </location>
</feature>
<keyword evidence="3" id="KW-1185">Reference proteome</keyword>
<keyword evidence="1" id="KW-0732">Signal</keyword>
<gene>
    <name evidence="2" type="ORF">JJ685_03790</name>
</gene>
<dbReference type="AlphaFoldDB" id="A0A936YWK2"/>
<organism evidence="2 3">
    <name type="scientific">Ramlibacter monticola</name>
    <dbReference type="NCBI Taxonomy" id="1926872"/>
    <lineage>
        <taxon>Bacteria</taxon>
        <taxon>Pseudomonadati</taxon>
        <taxon>Pseudomonadota</taxon>
        <taxon>Betaproteobacteria</taxon>
        <taxon>Burkholderiales</taxon>
        <taxon>Comamonadaceae</taxon>
        <taxon>Ramlibacter</taxon>
    </lineage>
</organism>
<evidence type="ECO:0000313" key="3">
    <source>
        <dbReference type="Proteomes" id="UP000599109"/>
    </source>
</evidence>
<sequence>MRISRLLLLPLACVVAAHAAAAELKVLSAGAFKPVLVALQPAFEQQTGHRLRIENDTAGALQKRIAGGEAFDLVFSSPASLKPLREGGQVAAEEPVPLAQVAIGVAVRRGAPLPDISTVEAFRSAVLHARSVAYIDPAAGGSSGIYLDGLFERWGIGPIVRAKAVLVPGGLVATRVVDGSADLGIHQISEILAVPEAVLVGPLPAEIQNYTVYAGALAAQTKEAAAARELLAALRGTGAVQILRAKGMETP</sequence>
<dbReference type="GO" id="GO:0030973">
    <property type="term" value="F:molybdate ion binding"/>
    <property type="evidence" value="ECO:0007669"/>
    <property type="project" value="TreeGrafter"/>
</dbReference>
<dbReference type="Pfam" id="PF13531">
    <property type="entry name" value="SBP_bac_11"/>
    <property type="match status" value="1"/>
</dbReference>
<dbReference type="Gene3D" id="3.40.190.10">
    <property type="entry name" value="Periplasmic binding protein-like II"/>
    <property type="match status" value="2"/>
</dbReference>
<dbReference type="SUPFAM" id="SSF53850">
    <property type="entry name" value="Periplasmic binding protein-like II"/>
    <property type="match status" value="1"/>
</dbReference>
<dbReference type="InterPro" id="IPR050682">
    <property type="entry name" value="ModA/WtpA"/>
</dbReference>
<name>A0A936YWK2_9BURK</name>
<feature type="chain" id="PRO_5037682049" evidence="1">
    <location>
        <begin position="22"/>
        <end position="251"/>
    </location>
</feature>
<reference evidence="2 3" key="1">
    <citation type="journal article" date="2017" name="Int. J. Syst. Evol. Microbiol.">
        <title>Ramlibacter monticola sp. nov., isolated from forest soil.</title>
        <authorList>
            <person name="Chaudhary D.K."/>
            <person name="Kim J."/>
        </authorList>
    </citation>
    <scope>NUCLEOTIDE SEQUENCE [LARGE SCALE GENOMIC DNA]</scope>
    <source>
        <strain evidence="2 3">KACC 19175</strain>
    </source>
</reference>
<comment type="caution">
    <text evidence="2">The sequence shown here is derived from an EMBL/GenBank/DDBJ whole genome shotgun (WGS) entry which is preliminary data.</text>
</comment>
<dbReference type="PANTHER" id="PTHR30632:SF11">
    <property type="entry name" value="BLR4797 PROTEIN"/>
    <property type="match status" value="1"/>
</dbReference>
<proteinExistence type="predicted"/>
<evidence type="ECO:0000313" key="2">
    <source>
        <dbReference type="EMBL" id="MBL0390253.1"/>
    </source>
</evidence>